<dbReference type="RefSeq" id="WP_164210085.1">
    <property type="nucleotide sequence ID" value="NZ_JAAGSC010000031.1"/>
</dbReference>
<dbReference type="Pfam" id="PF00990">
    <property type="entry name" value="GGDEF"/>
    <property type="match status" value="1"/>
</dbReference>
<dbReference type="SUPFAM" id="SSF55073">
    <property type="entry name" value="Nucleotide cyclase"/>
    <property type="match status" value="1"/>
</dbReference>
<dbReference type="Gene3D" id="3.30.70.270">
    <property type="match status" value="1"/>
</dbReference>
<keyword evidence="6" id="KW-1185">Reference proteome</keyword>
<dbReference type="NCBIfam" id="TIGR00254">
    <property type="entry name" value="GGDEF"/>
    <property type="match status" value="1"/>
</dbReference>
<dbReference type="InterPro" id="IPR000160">
    <property type="entry name" value="GGDEF_dom"/>
</dbReference>
<protein>
    <submittedName>
        <fullName evidence="5">EAL domain-containing protein</fullName>
    </submittedName>
</protein>
<feature type="domain" description="Response regulatory" evidence="2">
    <location>
        <begin position="8"/>
        <end position="124"/>
    </location>
</feature>
<dbReference type="InterPro" id="IPR035919">
    <property type="entry name" value="EAL_sf"/>
</dbReference>
<dbReference type="SUPFAM" id="SSF52172">
    <property type="entry name" value="CheY-like"/>
    <property type="match status" value="1"/>
</dbReference>
<comment type="caution">
    <text evidence="5">The sequence shown here is derived from an EMBL/GenBank/DDBJ whole genome shotgun (WGS) entry which is preliminary data.</text>
</comment>
<dbReference type="Gene3D" id="3.20.20.450">
    <property type="entry name" value="EAL domain"/>
    <property type="match status" value="1"/>
</dbReference>
<dbReference type="PROSITE" id="PS50883">
    <property type="entry name" value="EAL"/>
    <property type="match status" value="1"/>
</dbReference>
<dbReference type="SMART" id="SM00091">
    <property type="entry name" value="PAS"/>
    <property type="match status" value="1"/>
</dbReference>
<dbReference type="NCBIfam" id="TIGR00229">
    <property type="entry name" value="sensory_box"/>
    <property type="match status" value="1"/>
</dbReference>
<reference evidence="5 6" key="1">
    <citation type="submission" date="2020-02" db="EMBL/GenBank/DDBJ databases">
        <authorList>
            <person name="Zhang X.-Y."/>
        </authorList>
    </citation>
    <scope>NUCLEOTIDE SEQUENCE [LARGE SCALE GENOMIC DNA]</scope>
    <source>
        <strain evidence="5 6">C33</strain>
    </source>
</reference>
<dbReference type="SMART" id="SM00267">
    <property type="entry name" value="GGDEF"/>
    <property type="match status" value="1"/>
</dbReference>
<dbReference type="InterPro" id="IPR043128">
    <property type="entry name" value="Rev_trsase/Diguanyl_cyclase"/>
</dbReference>
<evidence type="ECO:0000259" key="3">
    <source>
        <dbReference type="PROSITE" id="PS50883"/>
    </source>
</evidence>
<proteinExistence type="predicted"/>
<dbReference type="Pfam" id="PF00563">
    <property type="entry name" value="EAL"/>
    <property type="match status" value="1"/>
</dbReference>
<dbReference type="InterPro" id="IPR000014">
    <property type="entry name" value="PAS"/>
</dbReference>
<dbReference type="InterPro" id="IPR050706">
    <property type="entry name" value="Cyclic-di-GMP_PDE-like"/>
</dbReference>
<evidence type="ECO:0000259" key="2">
    <source>
        <dbReference type="PROSITE" id="PS50110"/>
    </source>
</evidence>
<name>A0A845US76_9GAMM</name>
<dbReference type="InterPro" id="IPR001633">
    <property type="entry name" value="EAL_dom"/>
</dbReference>
<dbReference type="AlphaFoldDB" id="A0A845US76"/>
<comment type="caution">
    <text evidence="1">Lacks conserved residue(s) required for the propagation of feature annotation.</text>
</comment>
<sequence>MNSLLPVRALLVTDDPAGPKRVDRLLGSDSGIVLVYADTANAVTRAFEEHQIDLVVAYADSSLPELFDAVHRQVRELGQPIAVIGIVDPEDEAAAATLGRAGVEGFVTSDNERRLHAILLRQAELLRAKQSASLANRRLSEIEERYTLLLDSSSEAIAYLHEGLHIFANPAYLAMFGFDSFEEVEGLSMLDLLESTDQDTDLKQVLKALAHDEIPGAPLLVNAQRADGSQFSAVVMFSRARYGGEACAQMLVHEDRADADPALTEELRRIKQSDLLTGLLNHAALIDLLKRILESHADSTDLAVMMMSIDDHERVQSRVGIGASDQLIRSLTDLFVEAVGEEIPMARLRDHIFAVVLENHSETQADAVSRQVVESCQGQVIEIGEISLPVTVSVGVTQGSSANPVAENLISQADLALAEALRSGGNGYVRYRPRISSATDDGDLAWGERLVHALDHDEIQLLSSPVTSMDEDDFIIHEIESRLRSQDSDEVVMPSVFSAAAGRLGLASRMDKDLLRRLALELKERQFSRDDLWMVTLSLQSALDSSFCDHLEAQMKRDVLPARQMIWAFRDLEVQDKLRQTQEFIHRFGPMGCRFAVCDVVPDSATGPSLRFLELDFLRLAPEMVQNLGGNETLRDQLAELVREASRNHVRIVAPKVDDTSDLATLWQLGITLVQGEFVREQAGL</sequence>
<dbReference type="GO" id="GO:0000160">
    <property type="term" value="P:phosphorelay signal transduction system"/>
    <property type="evidence" value="ECO:0007669"/>
    <property type="project" value="InterPro"/>
</dbReference>
<dbReference type="Pfam" id="PF00989">
    <property type="entry name" value="PAS"/>
    <property type="match status" value="1"/>
</dbReference>
<dbReference type="GO" id="GO:0006355">
    <property type="term" value="P:regulation of DNA-templated transcription"/>
    <property type="evidence" value="ECO:0007669"/>
    <property type="project" value="InterPro"/>
</dbReference>
<dbReference type="EMBL" id="JAAGSC010000031">
    <property type="protein sequence ID" value="NDY94693.1"/>
    <property type="molecule type" value="Genomic_DNA"/>
</dbReference>
<dbReference type="Gene3D" id="3.30.450.20">
    <property type="entry name" value="PAS domain"/>
    <property type="match status" value="1"/>
</dbReference>
<dbReference type="PANTHER" id="PTHR33121">
    <property type="entry name" value="CYCLIC DI-GMP PHOSPHODIESTERASE PDEF"/>
    <property type="match status" value="1"/>
</dbReference>
<evidence type="ECO:0000256" key="1">
    <source>
        <dbReference type="PROSITE-ProRule" id="PRU00169"/>
    </source>
</evidence>
<dbReference type="InterPro" id="IPR035965">
    <property type="entry name" value="PAS-like_dom_sf"/>
</dbReference>
<feature type="domain" description="GGDEF" evidence="4">
    <location>
        <begin position="300"/>
        <end position="433"/>
    </location>
</feature>
<dbReference type="PANTHER" id="PTHR33121:SF23">
    <property type="entry name" value="CYCLIC DI-GMP PHOSPHODIESTERASE PDEB"/>
    <property type="match status" value="1"/>
</dbReference>
<dbReference type="PROSITE" id="PS50110">
    <property type="entry name" value="RESPONSE_REGULATORY"/>
    <property type="match status" value="1"/>
</dbReference>
<dbReference type="SUPFAM" id="SSF55785">
    <property type="entry name" value="PYP-like sensor domain (PAS domain)"/>
    <property type="match status" value="1"/>
</dbReference>
<dbReference type="InterPro" id="IPR011006">
    <property type="entry name" value="CheY-like_superfamily"/>
</dbReference>
<dbReference type="InterPro" id="IPR013767">
    <property type="entry name" value="PAS_fold"/>
</dbReference>
<evidence type="ECO:0000313" key="6">
    <source>
        <dbReference type="Proteomes" id="UP000484885"/>
    </source>
</evidence>
<evidence type="ECO:0000313" key="5">
    <source>
        <dbReference type="EMBL" id="NDY94693.1"/>
    </source>
</evidence>
<dbReference type="GO" id="GO:0071111">
    <property type="term" value="F:cyclic-guanylate-specific phosphodiesterase activity"/>
    <property type="evidence" value="ECO:0007669"/>
    <property type="project" value="InterPro"/>
</dbReference>
<dbReference type="PROSITE" id="PS50887">
    <property type="entry name" value="GGDEF"/>
    <property type="match status" value="1"/>
</dbReference>
<dbReference type="InterPro" id="IPR029787">
    <property type="entry name" value="Nucleotide_cyclase"/>
</dbReference>
<gene>
    <name evidence="5" type="ORF">G3I74_02980</name>
</gene>
<evidence type="ECO:0000259" key="4">
    <source>
        <dbReference type="PROSITE" id="PS50887"/>
    </source>
</evidence>
<dbReference type="SUPFAM" id="SSF141868">
    <property type="entry name" value="EAL domain-like"/>
    <property type="match status" value="1"/>
</dbReference>
<dbReference type="SMART" id="SM00052">
    <property type="entry name" value="EAL"/>
    <property type="match status" value="1"/>
</dbReference>
<organism evidence="5 6">
    <name type="scientific">Wenzhouxiangella limi</name>
    <dbReference type="NCBI Taxonomy" id="2707351"/>
    <lineage>
        <taxon>Bacteria</taxon>
        <taxon>Pseudomonadati</taxon>
        <taxon>Pseudomonadota</taxon>
        <taxon>Gammaproteobacteria</taxon>
        <taxon>Chromatiales</taxon>
        <taxon>Wenzhouxiangellaceae</taxon>
        <taxon>Wenzhouxiangella</taxon>
    </lineage>
</organism>
<dbReference type="Proteomes" id="UP000484885">
    <property type="component" value="Unassembled WGS sequence"/>
</dbReference>
<feature type="domain" description="EAL" evidence="3">
    <location>
        <begin position="443"/>
        <end position="685"/>
    </location>
</feature>
<dbReference type="InterPro" id="IPR001789">
    <property type="entry name" value="Sig_transdc_resp-reg_receiver"/>
</dbReference>
<dbReference type="CDD" id="cd01949">
    <property type="entry name" value="GGDEF"/>
    <property type="match status" value="1"/>
</dbReference>
<accession>A0A845US76</accession>